<dbReference type="Proteomes" id="UP001476798">
    <property type="component" value="Unassembled WGS sequence"/>
</dbReference>
<sequence>MGKLFLGFVVAVASLALVESLICNKCSVSVFGFCINSGTETCTGNDTVCYTGKAVFPSVSSFNGFSNQGCRPNDTSCNGSTNSSLLGINYTTTISCCSSDRCNSVTLSGAPSTKMTFTAAVAGAILASVLGSML</sequence>
<evidence type="ECO:0000256" key="2">
    <source>
        <dbReference type="ARBA" id="ARBA00022475"/>
    </source>
</evidence>
<proteinExistence type="inferred from homology"/>
<evidence type="ECO:0000259" key="11">
    <source>
        <dbReference type="Pfam" id="PF00021"/>
    </source>
</evidence>
<comment type="similarity">
    <text evidence="9">Belongs to the SPACA4/bouncer family.</text>
</comment>
<dbReference type="EMBL" id="JAHRIO010010420">
    <property type="protein sequence ID" value="MEQ2161273.1"/>
    <property type="molecule type" value="Genomic_DNA"/>
</dbReference>
<evidence type="ECO:0000313" key="13">
    <source>
        <dbReference type="Proteomes" id="UP001476798"/>
    </source>
</evidence>
<dbReference type="SUPFAM" id="SSF57302">
    <property type="entry name" value="Snake toxin-like"/>
    <property type="match status" value="1"/>
</dbReference>
<evidence type="ECO:0000256" key="8">
    <source>
        <dbReference type="ARBA" id="ARBA00023288"/>
    </source>
</evidence>
<evidence type="ECO:0000256" key="9">
    <source>
        <dbReference type="ARBA" id="ARBA00029446"/>
    </source>
</evidence>
<keyword evidence="7" id="KW-0325">Glycoprotein</keyword>
<evidence type="ECO:0000313" key="12">
    <source>
        <dbReference type="EMBL" id="MEQ2161273.1"/>
    </source>
</evidence>
<protein>
    <recommendedName>
        <fullName evidence="11">UPAR/Ly6 domain-containing protein</fullName>
    </recommendedName>
</protein>
<keyword evidence="5" id="KW-0472">Membrane</keyword>
<dbReference type="PANTHER" id="PTHR47613:SF1">
    <property type="entry name" value="SPERM ACROSOME MEMBRANE-ASSOCIATED PROTEIN 4"/>
    <property type="match status" value="1"/>
</dbReference>
<reference evidence="12 13" key="1">
    <citation type="submission" date="2021-06" db="EMBL/GenBank/DDBJ databases">
        <authorList>
            <person name="Palmer J.M."/>
        </authorList>
    </citation>
    <scope>NUCLEOTIDE SEQUENCE [LARGE SCALE GENOMIC DNA]</scope>
    <source>
        <strain evidence="12 13">GA_2019</strain>
        <tissue evidence="12">Muscle</tissue>
    </source>
</reference>
<evidence type="ECO:0000256" key="3">
    <source>
        <dbReference type="ARBA" id="ARBA00022622"/>
    </source>
</evidence>
<keyword evidence="4 10" id="KW-0732">Signal</keyword>
<accession>A0ABV0MQ90</accession>
<dbReference type="Gene3D" id="2.10.60.10">
    <property type="entry name" value="CD59"/>
    <property type="match status" value="1"/>
</dbReference>
<organism evidence="12 13">
    <name type="scientific">Goodea atripinnis</name>
    <dbReference type="NCBI Taxonomy" id="208336"/>
    <lineage>
        <taxon>Eukaryota</taxon>
        <taxon>Metazoa</taxon>
        <taxon>Chordata</taxon>
        <taxon>Craniata</taxon>
        <taxon>Vertebrata</taxon>
        <taxon>Euteleostomi</taxon>
        <taxon>Actinopterygii</taxon>
        <taxon>Neopterygii</taxon>
        <taxon>Teleostei</taxon>
        <taxon>Neoteleostei</taxon>
        <taxon>Acanthomorphata</taxon>
        <taxon>Ovalentaria</taxon>
        <taxon>Atherinomorphae</taxon>
        <taxon>Cyprinodontiformes</taxon>
        <taxon>Goodeidae</taxon>
        <taxon>Goodea</taxon>
    </lineage>
</organism>
<feature type="signal peptide" evidence="10">
    <location>
        <begin position="1"/>
        <end position="20"/>
    </location>
</feature>
<gene>
    <name evidence="12" type="ORF">GOODEAATRI_008075</name>
</gene>
<evidence type="ECO:0000256" key="1">
    <source>
        <dbReference type="ARBA" id="ARBA00004609"/>
    </source>
</evidence>
<name>A0ABV0MQ90_9TELE</name>
<keyword evidence="2" id="KW-1003">Cell membrane</keyword>
<evidence type="ECO:0000256" key="5">
    <source>
        <dbReference type="ARBA" id="ARBA00023136"/>
    </source>
</evidence>
<dbReference type="InterPro" id="IPR016054">
    <property type="entry name" value="LY6_UPA_recep-like"/>
</dbReference>
<evidence type="ECO:0000256" key="10">
    <source>
        <dbReference type="SAM" id="SignalP"/>
    </source>
</evidence>
<feature type="chain" id="PRO_5047143067" description="UPAR/Ly6 domain-containing protein" evidence="10">
    <location>
        <begin position="21"/>
        <end position="134"/>
    </location>
</feature>
<dbReference type="Pfam" id="PF00021">
    <property type="entry name" value="UPAR_LY6"/>
    <property type="match status" value="1"/>
</dbReference>
<evidence type="ECO:0000256" key="7">
    <source>
        <dbReference type="ARBA" id="ARBA00023180"/>
    </source>
</evidence>
<keyword evidence="3" id="KW-0336">GPI-anchor</keyword>
<evidence type="ECO:0000256" key="6">
    <source>
        <dbReference type="ARBA" id="ARBA00023157"/>
    </source>
</evidence>
<dbReference type="PANTHER" id="PTHR47613">
    <property type="entry name" value="SPERM ACROSOME MEMBRANE-ASSOCIATED PROTEIN 4"/>
    <property type="match status" value="1"/>
</dbReference>
<evidence type="ECO:0000256" key="4">
    <source>
        <dbReference type="ARBA" id="ARBA00022729"/>
    </source>
</evidence>
<feature type="domain" description="UPAR/Ly6" evidence="11">
    <location>
        <begin position="20"/>
        <end position="104"/>
    </location>
</feature>
<comment type="caution">
    <text evidence="12">The sequence shown here is derived from an EMBL/GenBank/DDBJ whole genome shotgun (WGS) entry which is preliminary data.</text>
</comment>
<comment type="subcellular location">
    <subcellularLocation>
        <location evidence="1">Cell membrane</location>
        <topology evidence="1">Lipid-anchor</topology>
        <topology evidence="1">GPI-anchor</topology>
    </subcellularLocation>
</comment>
<keyword evidence="13" id="KW-1185">Reference proteome</keyword>
<keyword evidence="6" id="KW-1015">Disulfide bond</keyword>
<keyword evidence="8" id="KW-0449">Lipoprotein</keyword>
<dbReference type="InterPro" id="IPR046354">
    <property type="entry name" value="SPACA4/Bouncer"/>
</dbReference>
<dbReference type="InterPro" id="IPR045860">
    <property type="entry name" value="Snake_toxin-like_sf"/>
</dbReference>